<sequence>MPNPRPDFSPACPIPYVVQTLERVEQLKTFLKTEFGQVQRINIEALIRLYEDGKLEPRQDGEAPLYLVDGQVVDKDPWEDPSIPKKAKRWCELHALIKIPEEYGGEGEPTRQLLVCNNTGSSVLTLFYSDLVALEFDVSLHYGALRSAGSILTANGHVILPTIAVDIQILTSTFVPLTPWFRETAVVKADTPGEFRLSGAAMRNHLLFATPPGNANLMSRRRRSGFIRNLPARRTWVLFLLFHYFILSPIYPLRRKTREFSRTPLSKWL</sequence>
<keyword evidence="1" id="KW-1133">Transmembrane helix</keyword>
<evidence type="ECO:0000313" key="2">
    <source>
        <dbReference type="EMBL" id="CAG8015469.1"/>
    </source>
</evidence>
<keyword evidence="1" id="KW-0472">Membrane</keyword>
<protein>
    <submittedName>
        <fullName evidence="2">Uncharacterized protein</fullName>
    </submittedName>
</protein>
<dbReference type="OrthoDB" id="1886626at2759"/>
<feature type="transmembrane region" description="Helical" evidence="1">
    <location>
        <begin position="236"/>
        <end position="253"/>
    </location>
</feature>
<dbReference type="EMBL" id="CAJVNV010000070">
    <property type="protein sequence ID" value="CAG8015469.1"/>
    <property type="molecule type" value="Genomic_DNA"/>
</dbReference>
<name>A0A9W4MLW8_PENNA</name>
<gene>
    <name evidence="2" type="ORF">PNAL_LOCUS2295</name>
</gene>
<dbReference type="Proteomes" id="UP001153461">
    <property type="component" value="Unassembled WGS sequence"/>
</dbReference>
<evidence type="ECO:0000256" key="1">
    <source>
        <dbReference type="SAM" id="Phobius"/>
    </source>
</evidence>
<reference evidence="2" key="1">
    <citation type="submission" date="2021-07" db="EMBL/GenBank/DDBJ databases">
        <authorList>
            <person name="Branca A.L. A."/>
        </authorList>
    </citation>
    <scope>NUCLEOTIDE SEQUENCE</scope>
</reference>
<proteinExistence type="predicted"/>
<accession>A0A9W4MLW8</accession>
<dbReference type="AlphaFoldDB" id="A0A9W4MLW8"/>
<keyword evidence="1" id="KW-0812">Transmembrane</keyword>
<organism evidence="2 3">
    <name type="scientific">Penicillium nalgiovense</name>
    <dbReference type="NCBI Taxonomy" id="60175"/>
    <lineage>
        <taxon>Eukaryota</taxon>
        <taxon>Fungi</taxon>
        <taxon>Dikarya</taxon>
        <taxon>Ascomycota</taxon>
        <taxon>Pezizomycotina</taxon>
        <taxon>Eurotiomycetes</taxon>
        <taxon>Eurotiomycetidae</taxon>
        <taxon>Eurotiales</taxon>
        <taxon>Aspergillaceae</taxon>
        <taxon>Penicillium</taxon>
    </lineage>
</organism>
<evidence type="ECO:0000313" key="3">
    <source>
        <dbReference type="Proteomes" id="UP001153461"/>
    </source>
</evidence>
<comment type="caution">
    <text evidence="2">The sequence shown here is derived from an EMBL/GenBank/DDBJ whole genome shotgun (WGS) entry which is preliminary data.</text>
</comment>